<dbReference type="PANTHER" id="PTHR43792">
    <property type="entry name" value="GNAT FAMILY, PUTATIVE (AFU_ORTHOLOGUE AFUA_3G00765)-RELATED-RELATED"/>
    <property type="match status" value="1"/>
</dbReference>
<dbReference type="InterPro" id="IPR016181">
    <property type="entry name" value="Acyl_CoA_acyltransferase"/>
</dbReference>
<reference evidence="2 3" key="1">
    <citation type="journal article" date="2024" name="Fungal Genet. Biol.">
        <title>The porcine skin microbiome exhibits broad fungal antagonism.</title>
        <authorList>
            <person name="De La Cruz K.F."/>
            <person name="Townsend E.C."/>
            <person name="Alex Cheong J.Z."/>
            <person name="Salamzade R."/>
            <person name="Liu A."/>
            <person name="Sandstrom S."/>
            <person name="Davila E."/>
            <person name="Huang L."/>
            <person name="Xu K.H."/>
            <person name="Wu S.Y."/>
            <person name="Meudt J.J."/>
            <person name="Shanmuganayagam D."/>
            <person name="Gibson A.L.F."/>
            <person name="Kalan L.R."/>
        </authorList>
    </citation>
    <scope>NUCLEOTIDE SEQUENCE [LARGE SCALE GENOMIC DNA]</scope>
    <source>
        <strain evidence="2 3">LK2625</strain>
    </source>
</reference>
<dbReference type="EMBL" id="JAYWLU010000003">
    <property type="protein sequence ID" value="MEX3593970.1"/>
    <property type="molecule type" value="Genomic_DNA"/>
</dbReference>
<dbReference type="SUPFAM" id="SSF55729">
    <property type="entry name" value="Acyl-CoA N-acyltransferases (Nat)"/>
    <property type="match status" value="1"/>
</dbReference>
<keyword evidence="3" id="KW-1185">Reference proteome</keyword>
<evidence type="ECO:0000313" key="3">
    <source>
        <dbReference type="Proteomes" id="UP001558481"/>
    </source>
</evidence>
<protein>
    <submittedName>
        <fullName evidence="2">GNAT family protein</fullName>
        <ecNumber evidence="2">2.-.-.-</ecNumber>
    </submittedName>
</protein>
<accession>A0ABV3V2A5</accession>
<name>A0ABV3V2A5_9MICC</name>
<dbReference type="Gene3D" id="3.40.630.30">
    <property type="match status" value="1"/>
</dbReference>
<gene>
    <name evidence="2" type="ORF">VVR66_04525</name>
</gene>
<evidence type="ECO:0000313" key="2">
    <source>
        <dbReference type="EMBL" id="MEX3593970.1"/>
    </source>
</evidence>
<dbReference type="PROSITE" id="PS51186">
    <property type="entry name" value="GNAT"/>
    <property type="match status" value="1"/>
</dbReference>
<evidence type="ECO:0000259" key="1">
    <source>
        <dbReference type="PROSITE" id="PS51186"/>
    </source>
</evidence>
<dbReference type="GO" id="GO:0016740">
    <property type="term" value="F:transferase activity"/>
    <property type="evidence" value="ECO:0007669"/>
    <property type="project" value="UniProtKB-KW"/>
</dbReference>
<dbReference type="RefSeq" id="WP_095796228.1">
    <property type="nucleotide sequence ID" value="NZ_JAYWLT010000009.1"/>
</dbReference>
<dbReference type="PANTHER" id="PTHR43792:SF13">
    <property type="entry name" value="ACETYLTRANSFERASE"/>
    <property type="match status" value="1"/>
</dbReference>
<organism evidence="2 3">
    <name type="scientific">Kocuria carniphila</name>
    <dbReference type="NCBI Taxonomy" id="262208"/>
    <lineage>
        <taxon>Bacteria</taxon>
        <taxon>Bacillati</taxon>
        <taxon>Actinomycetota</taxon>
        <taxon>Actinomycetes</taxon>
        <taxon>Micrococcales</taxon>
        <taxon>Micrococcaceae</taxon>
        <taxon>Kocuria</taxon>
    </lineage>
</organism>
<dbReference type="Pfam" id="PF13302">
    <property type="entry name" value="Acetyltransf_3"/>
    <property type="match status" value="1"/>
</dbReference>
<dbReference type="InterPro" id="IPR051531">
    <property type="entry name" value="N-acetyltransferase"/>
</dbReference>
<dbReference type="InterPro" id="IPR000182">
    <property type="entry name" value="GNAT_dom"/>
</dbReference>
<proteinExistence type="predicted"/>
<sequence>MTEVLEELSPERSIRTERLLLRPFTQDELESIAESTDLPQFAQGFPTPEDQDWAQTALDAGSYFFTETMYSMFAMVDAASGQIIGMAGFVGPPIDNELEVVGSVVPNRQNQGYAGEVLPYLVELAFQNSQVNAVNASVPWGNQPACRLLLTHGFEERPSGGSESTYVHVRPETH</sequence>
<comment type="caution">
    <text evidence="2">The sequence shown here is derived from an EMBL/GenBank/DDBJ whole genome shotgun (WGS) entry which is preliminary data.</text>
</comment>
<dbReference type="EC" id="2.-.-.-" evidence="2"/>
<keyword evidence="2" id="KW-0808">Transferase</keyword>
<feature type="domain" description="N-acetyltransferase" evidence="1">
    <location>
        <begin position="19"/>
        <end position="174"/>
    </location>
</feature>
<dbReference type="Proteomes" id="UP001558481">
    <property type="component" value="Unassembled WGS sequence"/>
</dbReference>